<dbReference type="GO" id="GO:0016323">
    <property type="term" value="C:basolateral plasma membrane"/>
    <property type="evidence" value="ECO:0007669"/>
    <property type="project" value="TreeGrafter"/>
</dbReference>
<dbReference type="EMBL" id="RQTK01000353">
    <property type="protein sequence ID" value="RUS81146.1"/>
    <property type="molecule type" value="Genomic_DNA"/>
</dbReference>
<comment type="caution">
    <text evidence="4">The sequence shown here is derived from an EMBL/GenBank/DDBJ whole genome shotgun (WGS) entry which is preliminary data.</text>
</comment>
<feature type="region of interest" description="Disordered" evidence="2">
    <location>
        <begin position="30"/>
        <end position="92"/>
    </location>
</feature>
<proteinExistence type="predicted"/>
<keyword evidence="3" id="KW-1133">Transmembrane helix</keyword>
<dbReference type="SUPFAM" id="SSF103473">
    <property type="entry name" value="MFS general substrate transporter"/>
    <property type="match status" value="1"/>
</dbReference>
<dbReference type="InterPro" id="IPR004156">
    <property type="entry name" value="OATP"/>
</dbReference>
<gene>
    <name evidence="4" type="ORF">EGW08_011087</name>
</gene>
<dbReference type="GO" id="GO:0043252">
    <property type="term" value="P:sodium-independent organic anion transport"/>
    <property type="evidence" value="ECO:0007669"/>
    <property type="project" value="TreeGrafter"/>
</dbReference>
<feature type="transmembrane region" description="Helical" evidence="3">
    <location>
        <begin position="134"/>
        <end position="152"/>
    </location>
</feature>
<feature type="compositionally biased region" description="Basic and acidic residues" evidence="2">
    <location>
        <begin position="50"/>
        <end position="65"/>
    </location>
</feature>
<dbReference type="Proteomes" id="UP000271974">
    <property type="component" value="Unassembled WGS sequence"/>
</dbReference>
<protein>
    <recommendedName>
        <fullName evidence="6">Major facilitator superfamily (MFS) profile domain-containing protein</fullName>
    </recommendedName>
</protein>
<dbReference type="Pfam" id="PF03137">
    <property type="entry name" value="OATP"/>
    <property type="match status" value="1"/>
</dbReference>
<accession>A0A3S1HK68</accession>
<keyword evidence="3" id="KW-0472">Membrane</keyword>
<feature type="transmembrane region" description="Helical" evidence="3">
    <location>
        <begin position="200"/>
        <end position="221"/>
    </location>
</feature>
<evidence type="ECO:0000256" key="1">
    <source>
        <dbReference type="ARBA" id="ARBA00023157"/>
    </source>
</evidence>
<name>A0A3S1HK68_ELYCH</name>
<keyword evidence="3" id="KW-0812">Transmembrane</keyword>
<reference evidence="4 5" key="1">
    <citation type="submission" date="2019-01" db="EMBL/GenBank/DDBJ databases">
        <title>A draft genome assembly of the solar-powered sea slug Elysia chlorotica.</title>
        <authorList>
            <person name="Cai H."/>
            <person name="Li Q."/>
            <person name="Fang X."/>
            <person name="Li J."/>
            <person name="Curtis N.E."/>
            <person name="Altenburger A."/>
            <person name="Shibata T."/>
            <person name="Feng M."/>
            <person name="Maeda T."/>
            <person name="Schwartz J.A."/>
            <person name="Shigenobu S."/>
            <person name="Lundholm N."/>
            <person name="Nishiyama T."/>
            <person name="Yang H."/>
            <person name="Hasebe M."/>
            <person name="Li S."/>
            <person name="Pierce S.K."/>
            <person name="Wang J."/>
        </authorList>
    </citation>
    <scope>NUCLEOTIDE SEQUENCE [LARGE SCALE GENOMIC DNA]</scope>
    <source>
        <strain evidence="4">EC2010</strain>
        <tissue evidence="4">Whole organism of an adult</tissue>
    </source>
</reference>
<keyword evidence="1" id="KW-1015">Disulfide bond</keyword>
<dbReference type="PANTHER" id="PTHR11388:SF100">
    <property type="entry name" value="SOLUTE CARRIER ORGANIC ANION TRANSPORTER FAMILY MEMBER 4A1"/>
    <property type="match status" value="1"/>
</dbReference>
<dbReference type="OrthoDB" id="6129586at2759"/>
<dbReference type="AlphaFoldDB" id="A0A3S1HK68"/>
<keyword evidence="5" id="KW-1185">Reference proteome</keyword>
<organism evidence="4 5">
    <name type="scientific">Elysia chlorotica</name>
    <name type="common">Eastern emerald elysia</name>
    <name type="synonym">Sea slug</name>
    <dbReference type="NCBI Taxonomy" id="188477"/>
    <lineage>
        <taxon>Eukaryota</taxon>
        <taxon>Metazoa</taxon>
        <taxon>Spiralia</taxon>
        <taxon>Lophotrochozoa</taxon>
        <taxon>Mollusca</taxon>
        <taxon>Gastropoda</taxon>
        <taxon>Heterobranchia</taxon>
        <taxon>Euthyneura</taxon>
        <taxon>Panpulmonata</taxon>
        <taxon>Sacoglossa</taxon>
        <taxon>Placobranchoidea</taxon>
        <taxon>Plakobranchidae</taxon>
        <taxon>Elysia</taxon>
    </lineage>
</organism>
<evidence type="ECO:0000256" key="3">
    <source>
        <dbReference type="SAM" id="Phobius"/>
    </source>
</evidence>
<feature type="transmembrane region" description="Helical" evidence="3">
    <location>
        <begin position="173"/>
        <end position="194"/>
    </location>
</feature>
<dbReference type="PANTHER" id="PTHR11388">
    <property type="entry name" value="ORGANIC ANION TRANSPORTER"/>
    <property type="match status" value="1"/>
</dbReference>
<dbReference type="InterPro" id="IPR036259">
    <property type="entry name" value="MFS_trans_sf"/>
</dbReference>
<evidence type="ECO:0000313" key="5">
    <source>
        <dbReference type="Proteomes" id="UP000271974"/>
    </source>
</evidence>
<sequence length="457" mass="49916">MEDYHLTEDACLEKSASDLLRSFRRDRISAEYLQEPEVTGSSSSDSESEHDDRRPLVTHDSREDGSGEGGGGRRGKRRRRKRKAKSLSKTDYEEDGAKAQALCGFRSYQDGAKAQALCGFRGWRPACLQPLASVYTFVSLVGLSYFMSGMAIKSLFAQVVSIERQFNIDSSHSGLFGSAWHLGYSSTILLVGHFARVTHIPLAIGLAGIVNGLLVMAPSFLELYAPYKLSQFDEYNTSDPTAERHANQNHQYLCKMPSQHTFTSMFSSENSSYFQNNTTQFLENATAFISSTTSFLENVTAYGINTTSIFSSGNLSFSELELSVESTSGQSGPLEVGNSKVAPYAYQLLLWSLMLQGAINSFRYGALPYVYVDDNVLDKTKTGTYLAISFVFAELTGPVGDLINGVFSNIPVDLSGKPTVYCVSGIGLALGQTCLARIMAAALAFKWGRSPAPDGPH</sequence>
<evidence type="ECO:0000256" key="2">
    <source>
        <dbReference type="SAM" id="MobiDB-lite"/>
    </source>
</evidence>
<feature type="compositionally biased region" description="Basic residues" evidence="2">
    <location>
        <begin position="73"/>
        <end position="86"/>
    </location>
</feature>
<dbReference type="GO" id="GO:0015347">
    <property type="term" value="F:sodium-independent organic anion transmembrane transporter activity"/>
    <property type="evidence" value="ECO:0007669"/>
    <property type="project" value="TreeGrafter"/>
</dbReference>
<evidence type="ECO:0000313" key="4">
    <source>
        <dbReference type="EMBL" id="RUS81146.1"/>
    </source>
</evidence>
<evidence type="ECO:0008006" key="6">
    <source>
        <dbReference type="Google" id="ProtNLM"/>
    </source>
</evidence>